<dbReference type="EMBL" id="CP039346">
    <property type="protein sequence ID" value="QCD81604.1"/>
    <property type="molecule type" value="Genomic_DNA"/>
</dbReference>
<evidence type="ECO:0000313" key="1">
    <source>
        <dbReference type="EMBL" id="QCD81604.1"/>
    </source>
</evidence>
<keyword evidence="2" id="KW-1185">Reference proteome</keyword>
<sequence>MDSVFLVEVPIPSLFGVVTTALRHCYGHRIPSLMLIFCTSSTPLEILGSHGINVVRKTPPLHFPFAFLLLLNYSNGFVLL</sequence>
<reference evidence="1 2" key="1">
    <citation type="submission" date="2019-04" db="EMBL/GenBank/DDBJ databases">
        <title>An improved genome assembly and genetic linkage map for asparagus bean, Vigna unguiculata ssp. sesquipedialis.</title>
        <authorList>
            <person name="Xia Q."/>
            <person name="Zhang R."/>
            <person name="Dong Y."/>
        </authorList>
    </citation>
    <scope>NUCLEOTIDE SEQUENCE [LARGE SCALE GENOMIC DNA]</scope>
    <source>
        <tissue evidence="1">Leaf</tissue>
    </source>
</reference>
<organism evidence="1 2">
    <name type="scientific">Vigna unguiculata</name>
    <name type="common">Cowpea</name>
    <dbReference type="NCBI Taxonomy" id="3917"/>
    <lineage>
        <taxon>Eukaryota</taxon>
        <taxon>Viridiplantae</taxon>
        <taxon>Streptophyta</taxon>
        <taxon>Embryophyta</taxon>
        <taxon>Tracheophyta</taxon>
        <taxon>Spermatophyta</taxon>
        <taxon>Magnoliopsida</taxon>
        <taxon>eudicotyledons</taxon>
        <taxon>Gunneridae</taxon>
        <taxon>Pentapetalae</taxon>
        <taxon>rosids</taxon>
        <taxon>fabids</taxon>
        <taxon>Fabales</taxon>
        <taxon>Fabaceae</taxon>
        <taxon>Papilionoideae</taxon>
        <taxon>50 kb inversion clade</taxon>
        <taxon>NPAAA clade</taxon>
        <taxon>indigoferoid/millettioid clade</taxon>
        <taxon>Phaseoleae</taxon>
        <taxon>Vigna</taxon>
    </lineage>
</organism>
<proteinExistence type="predicted"/>
<name>A0A4D6L0W5_VIGUN</name>
<dbReference type="Proteomes" id="UP000501690">
    <property type="component" value="Linkage Group LG2"/>
</dbReference>
<dbReference type="AlphaFoldDB" id="A0A4D6L0W5"/>
<accession>A0A4D6L0W5</accession>
<evidence type="ECO:0000313" key="2">
    <source>
        <dbReference type="Proteomes" id="UP000501690"/>
    </source>
</evidence>
<gene>
    <name evidence="1" type="ORF">DEO72_LG2g1933</name>
</gene>
<protein>
    <submittedName>
        <fullName evidence="1">Uncharacterized protein</fullName>
    </submittedName>
</protein>